<feature type="binding site" description="axial binding residue" evidence="5">
    <location>
        <position position="443"/>
    </location>
    <ligand>
        <name>heme</name>
        <dbReference type="ChEBI" id="CHEBI:30413"/>
    </ligand>
    <ligandPart>
        <name>Fe</name>
        <dbReference type="ChEBI" id="CHEBI:18248"/>
    </ligandPart>
</feature>
<keyword evidence="2 5" id="KW-0479">Metal-binding</keyword>
<dbReference type="InterPro" id="IPR001128">
    <property type="entry name" value="Cyt_P450"/>
</dbReference>
<evidence type="ECO:0000256" key="4">
    <source>
        <dbReference type="ARBA" id="ARBA00023004"/>
    </source>
</evidence>
<evidence type="ECO:0000256" key="5">
    <source>
        <dbReference type="PIRSR" id="PIRSR602401-1"/>
    </source>
</evidence>
<evidence type="ECO:0000256" key="3">
    <source>
        <dbReference type="ARBA" id="ARBA00023002"/>
    </source>
</evidence>
<dbReference type="EMBL" id="MVGC01000185">
    <property type="protein sequence ID" value="RJE22110.1"/>
    <property type="molecule type" value="Genomic_DNA"/>
</dbReference>
<keyword evidence="5 6" id="KW-0349">Heme</keyword>
<keyword evidence="8" id="KW-1185">Reference proteome</keyword>
<dbReference type="InterPro" id="IPR017972">
    <property type="entry name" value="Cyt_P450_CS"/>
</dbReference>
<keyword evidence="4 5" id="KW-0408">Iron</keyword>
<dbReference type="InterPro" id="IPR036396">
    <property type="entry name" value="Cyt_P450_sf"/>
</dbReference>
<keyword evidence="6" id="KW-0503">Monooxygenase</keyword>
<sequence>MSLTSLVGVILGVIALYVANSLWRAKKSPRGSLPPGPKPMPLVGNIADLPPVGVQDWVHWVKHKDLYGPISSVTVMGQTIVIINSGKIAQELLGKRSAIYSSRPKLVMASEMVGWEHILAMQTYSDRFRAYRKAMQPYLGSESAVAPTNPLQEVEAHRFLLRVLRDPKNLAHHIQTEAGAVILKIAYGYTIEPHKRDPLVHIANLALEHFSIAGTPGTWLVDMIPALKHVPACLPGAGFKRTAQAWKNNLENVAEKPYAFVKQQMENGKYQPSYLSNLFKTGYPPTGSEEELVAKWTAASLYTGGTDTTVCAIETFFLAMTLNPEIQRKAQEEIDRVLGPRQLPKVADRKRLPYINTIVKEVLRWHPVAPMGIPHMSSEDDTYEGHFIPKGSLIMPNIWAFTHDPETYKDPMTFRPERFLATEDQQPEEDPSSYAFGFGRRICPGRFLADNTLYLSVAQSLAVFNVAKEVENGVEVGVEAKFQPGVISHPVPWRYKVTPRSKEHEELILSVENEHPWGESDAPALETL</sequence>
<dbReference type="InterPro" id="IPR050364">
    <property type="entry name" value="Cytochrome_P450_fung"/>
</dbReference>
<evidence type="ECO:0000256" key="2">
    <source>
        <dbReference type="ARBA" id="ARBA00022723"/>
    </source>
</evidence>
<proteinExistence type="inferred from homology"/>
<dbReference type="OrthoDB" id="2789670at2759"/>
<evidence type="ECO:0000256" key="1">
    <source>
        <dbReference type="ARBA" id="ARBA00010617"/>
    </source>
</evidence>
<dbReference type="Gene3D" id="1.10.630.10">
    <property type="entry name" value="Cytochrome P450"/>
    <property type="match status" value="1"/>
</dbReference>
<dbReference type="SUPFAM" id="SSF48264">
    <property type="entry name" value="Cytochrome P450"/>
    <property type="match status" value="1"/>
</dbReference>
<dbReference type="PRINTS" id="PR00385">
    <property type="entry name" value="P450"/>
</dbReference>
<comment type="caution">
    <text evidence="7">The sequence shown here is derived from an EMBL/GenBank/DDBJ whole genome shotgun (WGS) entry which is preliminary data.</text>
</comment>
<dbReference type="PANTHER" id="PTHR46300:SF12">
    <property type="entry name" value="P450, PUTATIVE (EUROFUNG)-RELATED"/>
    <property type="match status" value="1"/>
</dbReference>
<dbReference type="PRINTS" id="PR00463">
    <property type="entry name" value="EP450I"/>
</dbReference>
<gene>
    <name evidence="7" type="ORF">PHISCL_05549</name>
</gene>
<dbReference type="PROSITE" id="PS00086">
    <property type="entry name" value="CYTOCHROME_P450"/>
    <property type="match status" value="1"/>
</dbReference>
<keyword evidence="3 6" id="KW-0560">Oxidoreductase</keyword>
<evidence type="ECO:0000256" key="6">
    <source>
        <dbReference type="RuleBase" id="RU000461"/>
    </source>
</evidence>
<comment type="cofactor">
    <cofactor evidence="5">
        <name>heme</name>
        <dbReference type="ChEBI" id="CHEBI:30413"/>
    </cofactor>
</comment>
<accession>A0A3A2ZHW7</accession>
<dbReference type="AlphaFoldDB" id="A0A3A2ZHW7"/>
<dbReference type="GO" id="GO:0005506">
    <property type="term" value="F:iron ion binding"/>
    <property type="evidence" value="ECO:0007669"/>
    <property type="project" value="InterPro"/>
</dbReference>
<organism evidence="7 8">
    <name type="scientific">Aspergillus sclerotialis</name>
    <dbReference type="NCBI Taxonomy" id="2070753"/>
    <lineage>
        <taxon>Eukaryota</taxon>
        <taxon>Fungi</taxon>
        <taxon>Dikarya</taxon>
        <taxon>Ascomycota</taxon>
        <taxon>Pezizomycotina</taxon>
        <taxon>Eurotiomycetes</taxon>
        <taxon>Eurotiomycetidae</taxon>
        <taxon>Eurotiales</taxon>
        <taxon>Aspergillaceae</taxon>
        <taxon>Aspergillus</taxon>
        <taxon>Aspergillus subgen. Polypaecilum</taxon>
    </lineage>
</organism>
<comment type="similarity">
    <text evidence="1 6">Belongs to the cytochrome P450 family.</text>
</comment>
<evidence type="ECO:0000313" key="8">
    <source>
        <dbReference type="Proteomes" id="UP000266188"/>
    </source>
</evidence>
<name>A0A3A2ZHW7_9EURO</name>
<evidence type="ECO:0000313" key="7">
    <source>
        <dbReference type="EMBL" id="RJE22110.1"/>
    </source>
</evidence>
<dbReference type="GO" id="GO:0016705">
    <property type="term" value="F:oxidoreductase activity, acting on paired donors, with incorporation or reduction of molecular oxygen"/>
    <property type="evidence" value="ECO:0007669"/>
    <property type="project" value="InterPro"/>
</dbReference>
<dbReference type="Pfam" id="PF00067">
    <property type="entry name" value="p450"/>
    <property type="match status" value="1"/>
</dbReference>
<protein>
    <submittedName>
        <fullName evidence="7">Cytochrome p450</fullName>
    </submittedName>
</protein>
<dbReference type="GO" id="GO:0020037">
    <property type="term" value="F:heme binding"/>
    <property type="evidence" value="ECO:0007669"/>
    <property type="project" value="InterPro"/>
</dbReference>
<dbReference type="Proteomes" id="UP000266188">
    <property type="component" value="Unassembled WGS sequence"/>
</dbReference>
<dbReference type="GO" id="GO:0004497">
    <property type="term" value="F:monooxygenase activity"/>
    <property type="evidence" value="ECO:0007669"/>
    <property type="project" value="UniProtKB-KW"/>
</dbReference>
<dbReference type="PANTHER" id="PTHR46300">
    <property type="entry name" value="P450, PUTATIVE (EUROFUNG)-RELATED-RELATED"/>
    <property type="match status" value="1"/>
</dbReference>
<dbReference type="InterPro" id="IPR002401">
    <property type="entry name" value="Cyt_P450_E_grp-I"/>
</dbReference>
<dbReference type="STRING" id="2070753.A0A3A2ZHW7"/>
<dbReference type="CDD" id="cd11065">
    <property type="entry name" value="CYP64-like"/>
    <property type="match status" value="1"/>
</dbReference>
<reference evidence="8" key="1">
    <citation type="submission" date="2017-02" db="EMBL/GenBank/DDBJ databases">
        <authorList>
            <person name="Tafer H."/>
            <person name="Lopandic K."/>
        </authorList>
    </citation>
    <scope>NUCLEOTIDE SEQUENCE [LARGE SCALE GENOMIC DNA]</scope>
    <source>
        <strain evidence="8">CBS 366.77</strain>
    </source>
</reference>